<feature type="domain" description="4Fe-4S ferredoxin-type" evidence="4">
    <location>
        <begin position="1"/>
        <end position="31"/>
    </location>
</feature>
<protein>
    <submittedName>
        <fullName evidence="5">4Fe-4S dicluster domain-containing protein</fullName>
    </submittedName>
</protein>
<dbReference type="OrthoDB" id="9813230at2"/>
<keyword evidence="6" id="KW-1185">Reference proteome</keyword>
<proteinExistence type="predicted"/>
<dbReference type="Proteomes" id="UP000297031">
    <property type="component" value="Chromosome"/>
</dbReference>
<dbReference type="InterPro" id="IPR007525">
    <property type="entry name" value="FrhB_FdhB_C"/>
</dbReference>
<evidence type="ECO:0000256" key="1">
    <source>
        <dbReference type="ARBA" id="ARBA00022723"/>
    </source>
</evidence>
<dbReference type="RefSeq" id="WP_136409503.1">
    <property type="nucleotide sequence ID" value="NZ_CP039393.1"/>
</dbReference>
<dbReference type="Gene3D" id="3.30.70.20">
    <property type="match status" value="1"/>
</dbReference>
<dbReference type="PROSITE" id="PS51379">
    <property type="entry name" value="4FE4S_FER_2"/>
    <property type="match status" value="2"/>
</dbReference>
<accession>A0A4P7VAQ1</accession>
<dbReference type="KEGG" id="mgod:E7746_00650"/>
<keyword evidence="2" id="KW-0408">Iron</keyword>
<name>A0A4P7VAQ1_9BACT</name>
<dbReference type="InterPro" id="IPR052977">
    <property type="entry name" value="Polyferredoxin-like_ET"/>
</dbReference>
<evidence type="ECO:0000313" key="5">
    <source>
        <dbReference type="EMBL" id="QCD34493.1"/>
    </source>
</evidence>
<evidence type="ECO:0000313" key="6">
    <source>
        <dbReference type="Proteomes" id="UP000297031"/>
    </source>
</evidence>
<organism evidence="5 6">
    <name type="scientific">Muribaculum gordoncarteri</name>
    <dbReference type="NCBI Taxonomy" id="2530390"/>
    <lineage>
        <taxon>Bacteria</taxon>
        <taxon>Pseudomonadati</taxon>
        <taxon>Bacteroidota</taxon>
        <taxon>Bacteroidia</taxon>
        <taxon>Bacteroidales</taxon>
        <taxon>Muribaculaceae</taxon>
        <taxon>Muribaculum</taxon>
    </lineage>
</organism>
<dbReference type="PANTHER" id="PTHR43193:SF2">
    <property type="entry name" value="POLYFERREDOXIN PROTEIN FWDF"/>
    <property type="match status" value="1"/>
</dbReference>
<keyword evidence="3" id="KW-0411">Iron-sulfur</keyword>
<dbReference type="Pfam" id="PF12838">
    <property type="entry name" value="Fer4_7"/>
    <property type="match status" value="1"/>
</dbReference>
<dbReference type="InterPro" id="IPR017896">
    <property type="entry name" value="4Fe4S_Fe-S-bd"/>
</dbReference>
<evidence type="ECO:0000256" key="2">
    <source>
        <dbReference type="ARBA" id="ARBA00023004"/>
    </source>
</evidence>
<reference evidence="5 6" key="1">
    <citation type="submission" date="2019-02" db="EMBL/GenBank/DDBJ databases">
        <title>Isolation and identification of novel species under the genus Muribaculum.</title>
        <authorList>
            <person name="Miyake S."/>
            <person name="Ding Y."/>
            <person name="Low A."/>
            <person name="Soh M."/>
            <person name="Seedorf H."/>
        </authorList>
    </citation>
    <scope>NUCLEOTIDE SEQUENCE [LARGE SCALE GENOMIC DNA]</scope>
    <source>
        <strain evidence="5 6">TLL-A4</strain>
    </source>
</reference>
<dbReference type="InterPro" id="IPR017900">
    <property type="entry name" value="4Fe4S_Fe_S_CS"/>
</dbReference>
<dbReference type="Pfam" id="PF04432">
    <property type="entry name" value="FrhB_FdhB_C"/>
    <property type="match status" value="1"/>
</dbReference>
<gene>
    <name evidence="5" type="ORF">E7746_00650</name>
</gene>
<dbReference type="PANTHER" id="PTHR43193">
    <property type="match status" value="1"/>
</dbReference>
<dbReference type="AlphaFoldDB" id="A0A4P7VAQ1"/>
<dbReference type="GO" id="GO:0046872">
    <property type="term" value="F:metal ion binding"/>
    <property type="evidence" value="ECO:0007669"/>
    <property type="project" value="UniProtKB-KW"/>
</dbReference>
<evidence type="ECO:0000256" key="3">
    <source>
        <dbReference type="ARBA" id="ARBA00023014"/>
    </source>
</evidence>
<dbReference type="PROSITE" id="PS00198">
    <property type="entry name" value="4FE4S_FER_1"/>
    <property type="match status" value="1"/>
</dbReference>
<dbReference type="GO" id="GO:0051536">
    <property type="term" value="F:iron-sulfur cluster binding"/>
    <property type="evidence" value="ECO:0007669"/>
    <property type="project" value="UniProtKB-KW"/>
</dbReference>
<feature type="domain" description="4Fe-4S ferredoxin-type" evidence="4">
    <location>
        <begin position="36"/>
        <end position="66"/>
    </location>
</feature>
<keyword evidence="1" id="KW-0479">Metal-binding</keyword>
<evidence type="ECO:0000259" key="4">
    <source>
        <dbReference type="PROSITE" id="PS51379"/>
    </source>
</evidence>
<dbReference type="EMBL" id="CP039393">
    <property type="protein sequence ID" value="QCD34493.1"/>
    <property type="molecule type" value="Genomic_DNA"/>
</dbReference>
<sequence>MKNNIGKLKDCYGCGVCTAVCPVKIINLKENAGGFYSPQISNEEKCINCELCLKVCAFNHKELSLQNAIPKSYAGYSKNDIIRQRCSSGGVGFEIARFLIEKGYKACGVRYDISNERAEHFIASSVEEYTPSIGSKYIQSFSQTAFSEISRKEKYFVSGTPCQIDSFRRYIRHLKIEDNFILLDFFCHGVPSMLLWRDYLHNVEKEIGKAGFVSWRNKTNGWHDSWNMNVDPVESNDIDWHNSYNINILEKKHFYQSRWKGGDLFYKFFLSNYCLNKCCYKSCKYKCFLSSADIRIGDLWGKTFKDENLGTNAVIVFTENGAKILEQLKQCNLSPIATNTCVEGQMKKCPSLPLIYRHLLKALGKDEPLQKTFNHIVKPYRLLTIPKRIMNLISYKLGIKLISH</sequence>
<dbReference type="SUPFAM" id="SSF54862">
    <property type="entry name" value="4Fe-4S ferredoxins"/>
    <property type="match status" value="1"/>
</dbReference>